<evidence type="ECO:0000313" key="1">
    <source>
        <dbReference type="EMBL" id="NVI48374.1"/>
    </source>
</evidence>
<name>A0A974A5F9_9BRAD</name>
<reference evidence="1" key="1">
    <citation type="submission" date="2020-06" db="EMBL/GenBank/DDBJ databases">
        <title>Whole Genome Sequence of Bradyrhizobium sp. Strain 1S1.</title>
        <authorList>
            <person name="Bromfield E.S.P."/>
            <person name="Cloutier S."/>
        </authorList>
    </citation>
    <scope>NUCLEOTIDE SEQUENCE [LARGE SCALE GENOMIC DNA]</scope>
    <source>
        <strain evidence="1">1S1</strain>
    </source>
</reference>
<gene>
    <name evidence="1" type="ORF">HAP48_037075</name>
</gene>
<accession>A0A974A5F9</accession>
<dbReference type="AlphaFoldDB" id="A0A974A5F9"/>
<protein>
    <submittedName>
        <fullName evidence="1">Uncharacterized protein</fullName>
    </submittedName>
</protein>
<proteinExistence type="predicted"/>
<organism evidence="1">
    <name type="scientific">Bradyrhizobium septentrionale</name>
    <dbReference type="NCBI Taxonomy" id="1404411"/>
    <lineage>
        <taxon>Bacteria</taxon>
        <taxon>Pseudomonadati</taxon>
        <taxon>Pseudomonadota</taxon>
        <taxon>Alphaproteobacteria</taxon>
        <taxon>Hyphomicrobiales</taxon>
        <taxon>Nitrobacteraceae</taxon>
        <taxon>Bradyrhizobium</taxon>
    </lineage>
</organism>
<dbReference type="RefSeq" id="WP_166214454.1">
    <property type="nucleotide sequence ID" value="NZ_CP088285.1"/>
</dbReference>
<sequence>MKVVPKALSGLASKPAFKKAHKACGADFNGHLERFLTATMDEVRLTTSGRVVQSILNMIELADSIQFRDAVQPREISGMIEYEKQRDHSSHTLYNYLLGWYFFVHSERLRDALAVEFAKRGIPAVRNHPVEGFRTDAAFFGFIWQYVSILHDIGYMFEGSLSRMSFDHSSKQAEIGARVARHYFNRAVWSENDIDLARPIRESAFFSPLDVAAHLL</sequence>
<comment type="caution">
    <text evidence="1">The sequence shown here is derived from an EMBL/GenBank/DDBJ whole genome shotgun (WGS) entry which is preliminary data.</text>
</comment>
<dbReference type="EMBL" id="JAAOLE020000001">
    <property type="protein sequence ID" value="NVI48374.1"/>
    <property type="molecule type" value="Genomic_DNA"/>
</dbReference>